<dbReference type="InterPro" id="IPR050707">
    <property type="entry name" value="HTH_MetabolicPath_Reg"/>
</dbReference>
<organism evidence="2">
    <name type="scientific">Rhodococcus sp. D-6</name>
    <dbReference type="NCBI Taxonomy" id="1387842"/>
    <lineage>
        <taxon>Bacteria</taxon>
        <taxon>Bacillati</taxon>
        <taxon>Actinomycetota</taxon>
        <taxon>Actinomycetes</taxon>
        <taxon>Mycobacteriales</taxon>
        <taxon>Nocardiaceae</taxon>
        <taxon>Rhodococcus</taxon>
    </lineage>
</organism>
<sequence>MRAFVAVAAVAPGPIRYDLSPGTVLPVHAGAAGRAILAQLGAESLSEVDLTSFTSETLTDRSALEAVLAQDRANGYTISVGQHFALAAGVAAPFRFGELLGAVSVTRPRYDTSDEDLRRFAPLVQDAARRLSALPMPTASDPAPRNVPRAHGVAAVESLCEAESSTALVRFERLVSALVAHPAGIESMSRPLGKRIGANPATAAKLLAAALKAGIAIMRDDRAMAGPRLLHWAAAVGSSVDLEAVIGGIAQALAAEIGETVGVTAFDHTTVCAEQTIVVPGTRPMHYGLATGVEVPLHAGAAGKAILAELPADTLDDLALTKYTERTVTNRAELSVELGQIRAKGWATGDGERIPDAFGVAAPYFVDGVVGGSVTVTIPRYRIPELDIDSVAAAVLRATREITRMLTV</sequence>
<dbReference type="Gene3D" id="3.30.450.40">
    <property type="match status" value="2"/>
</dbReference>
<evidence type="ECO:0000259" key="1">
    <source>
        <dbReference type="PROSITE" id="PS51078"/>
    </source>
</evidence>
<accession>A0AAU7USG8</accession>
<reference evidence="2" key="1">
    <citation type="submission" date="2023-08" db="EMBL/GenBank/DDBJ databases">
        <title>The novel hydrolase IpcH responsible for the initial isoprocarb degradation step in Rhodococcus sp. D-6.</title>
        <authorList>
            <person name="Zhu Q."/>
        </authorList>
    </citation>
    <scope>NUCLEOTIDE SEQUENCE</scope>
    <source>
        <strain evidence="2">D-6</strain>
    </source>
</reference>
<dbReference type="InterPro" id="IPR014757">
    <property type="entry name" value="Tscrpt_reg_IclR_C"/>
</dbReference>
<dbReference type="AlphaFoldDB" id="A0AAU7USG8"/>
<dbReference type="RefSeq" id="WP_350247685.1">
    <property type="nucleotide sequence ID" value="NZ_CP132970.1"/>
</dbReference>
<protein>
    <submittedName>
        <fullName evidence="2">IclR family transcriptional regulator C-terminal domain-containing protein</fullName>
    </submittedName>
</protein>
<gene>
    <name evidence="2" type="ORF">RBB84_17440</name>
</gene>
<dbReference type="SUPFAM" id="SSF55781">
    <property type="entry name" value="GAF domain-like"/>
    <property type="match status" value="2"/>
</dbReference>
<dbReference type="Pfam" id="PF01614">
    <property type="entry name" value="IclR_C"/>
    <property type="match status" value="2"/>
</dbReference>
<dbReference type="PANTHER" id="PTHR30136">
    <property type="entry name" value="HELIX-TURN-HELIX TRANSCRIPTIONAL REGULATOR, ICLR FAMILY"/>
    <property type="match status" value="1"/>
</dbReference>
<evidence type="ECO:0000313" key="2">
    <source>
        <dbReference type="EMBL" id="XBW03065.1"/>
    </source>
</evidence>
<name>A0AAU7USG8_9NOCA</name>
<dbReference type="GO" id="GO:0003677">
    <property type="term" value="F:DNA binding"/>
    <property type="evidence" value="ECO:0007669"/>
    <property type="project" value="TreeGrafter"/>
</dbReference>
<dbReference type="EMBL" id="CP132970">
    <property type="protein sequence ID" value="XBW03065.1"/>
    <property type="molecule type" value="Genomic_DNA"/>
</dbReference>
<dbReference type="InterPro" id="IPR029016">
    <property type="entry name" value="GAF-like_dom_sf"/>
</dbReference>
<dbReference type="PANTHER" id="PTHR30136:SF24">
    <property type="entry name" value="HTH-TYPE TRANSCRIPTIONAL REPRESSOR ALLR"/>
    <property type="match status" value="1"/>
</dbReference>
<feature type="domain" description="IclR-ED" evidence="1">
    <location>
        <begin position="1"/>
        <end position="137"/>
    </location>
</feature>
<dbReference type="PROSITE" id="PS51078">
    <property type="entry name" value="ICLR_ED"/>
    <property type="match status" value="2"/>
</dbReference>
<dbReference type="GO" id="GO:0045892">
    <property type="term" value="P:negative regulation of DNA-templated transcription"/>
    <property type="evidence" value="ECO:0007669"/>
    <property type="project" value="TreeGrafter"/>
</dbReference>
<feature type="domain" description="IclR-ED" evidence="1">
    <location>
        <begin position="228"/>
        <end position="408"/>
    </location>
</feature>
<dbReference type="GO" id="GO:0003700">
    <property type="term" value="F:DNA-binding transcription factor activity"/>
    <property type="evidence" value="ECO:0007669"/>
    <property type="project" value="TreeGrafter"/>
</dbReference>
<proteinExistence type="predicted"/>
<dbReference type="KEGG" id="rhox:RBB84_17440"/>